<dbReference type="STRING" id="290054.SAMN02745114_00002"/>
<dbReference type="SUPFAM" id="SSF52058">
    <property type="entry name" value="L domain-like"/>
    <property type="match status" value="1"/>
</dbReference>
<dbReference type="InterPro" id="IPR036439">
    <property type="entry name" value="Dockerin_dom_sf"/>
</dbReference>
<dbReference type="EMBL" id="FUWW01000001">
    <property type="protein sequence ID" value="SJZ32620.1"/>
    <property type="molecule type" value="Genomic_DNA"/>
</dbReference>
<feature type="chain" id="PRO_5012323464" description="Leucine Rich repeat-containing protein" evidence="3">
    <location>
        <begin position="32"/>
        <end position="462"/>
    </location>
</feature>
<dbReference type="Proteomes" id="UP000190657">
    <property type="component" value="Unassembled WGS sequence"/>
</dbReference>
<keyword evidence="1" id="KW-0433">Leucine-rich repeat</keyword>
<evidence type="ECO:0000256" key="3">
    <source>
        <dbReference type="SAM" id="SignalP"/>
    </source>
</evidence>
<dbReference type="Gene3D" id="1.10.1330.10">
    <property type="entry name" value="Dockerin domain"/>
    <property type="match status" value="1"/>
</dbReference>
<feature type="signal peptide" evidence="3">
    <location>
        <begin position="1"/>
        <end position="31"/>
    </location>
</feature>
<dbReference type="RefSeq" id="WP_078767527.1">
    <property type="nucleotide sequence ID" value="NZ_FUWW01000001.1"/>
</dbReference>
<name>A0A1T4JR19_9FIRM</name>
<evidence type="ECO:0000313" key="4">
    <source>
        <dbReference type="EMBL" id="SJZ32620.1"/>
    </source>
</evidence>
<keyword evidence="2" id="KW-0677">Repeat</keyword>
<keyword evidence="5" id="KW-1185">Reference proteome</keyword>
<dbReference type="PROSITE" id="PS00018">
    <property type="entry name" value="EF_HAND_1"/>
    <property type="match status" value="2"/>
</dbReference>
<dbReference type="GO" id="GO:0000272">
    <property type="term" value="P:polysaccharide catabolic process"/>
    <property type="evidence" value="ECO:0007669"/>
    <property type="project" value="InterPro"/>
</dbReference>
<dbReference type="PANTHER" id="PTHR47566">
    <property type="match status" value="1"/>
</dbReference>
<dbReference type="Gene3D" id="3.80.10.10">
    <property type="entry name" value="Ribonuclease Inhibitor"/>
    <property type="match status" value="1"/>
</dbReference>
<dbReference type="PANTHER" id="PTHR47566:SF1">
    <property type="entry name" value="PROTEIN NUD1"/>
    <property type="match status" value="1"/>
</dbReference>
<dbReference type="OrthoDB" id="1771527at2"/>
<proteinExistence type="predicted"/>
<evidence type="ECO:0000256" key="1">
    <source>
        <dbReference type="ARBA" id="ARBA00022614"/>
    </source>
</evidence>
<gene>
    <name evidence="4" type="ORF">SAMN02745114_00002</name>
</gene>
<sequence>MIKLYIKKGIASVLALLTLATCLSMGSVAFAEDLVAINEQNFPDNAFRGYITDECDLDGNGYLSVSEISSVKSMWLDAFIENEQVSNLDGIDKFYNLEKLYCADLGLTSLNISKNQKLNTVRASGNNLKTITIGSLPNLTVFDCSENNITSLDVSGCPQLSDLKANINKIATLDLSKNKELTKLNVFQNELSELDLSNNTKLVQLRCSSNHIAELDLSANTALQNIATEAIGNQWIELPAKVSDNKITVPKTFADSSRVISTTLDTVIQTEEGEDTILAYSNGAFVTDELINISGKLVNANNEVKDGFTYKYNTGNDKCDLMTVNTIVNRNMYQVNFYLDETKSVRLGYQLVETGKSATAPAVPEASSCKKFVSWSEDFSNVTADMDVYIVWADDHNIIKNINTENGDIDIRCTKCDKKTLHFNFNDTYNCFKGDPNYNAEADLNNDDVVNAKDFAIIVNDY</sequence>
<protein>
    <recommendedName>
        <fullName evidence="6">Leucine Rich repeat-containing protein</fullName>
    </recommendedName>
</protein>
<evidence type="ECO:0008006" key="6">
    <source>
        <dbReference type="Google" id="ProtNLM"/>
    </source>
</evidence>
<accession>A0A1T4JR19</accession>
<evidence type="ECO:0000256" key="2">
    <source>
        <dbReference type="ARBA" id="ARBA00022737"/>
    </source>
</evidence>
<dbReference type="InterPro" id="IPR018247">
    <property type="entry name" value="EF_Hand_1_Ca_BS"/>
</dbReference>
<dbReference type="InterPro" id="IPR032675">
    <property type="entry name" value="LRR_dom_sf"/>
</dbReference>
<dbReference type="GO" id="GO:0035591">
    <property type="term" value="F:signaling adaptor activity"/>
    <property type="evidence" value="ECO:0007669"/>
    <property type="project" value="TreeGrafter"/>
</dbReference>
<keyword evidence="3" id="KW-0732">Signal</keyword>
<reference evidence="5" key="1">
    <citation type="submission" date="2017-02" db="EMBL/GenBank/DDBJ databases">
        <authorList>
            <person name="Varghese N."/>
            <person name="Submissions S."/>
        </authorList>
    </citation>
    <scope>NUCLEOTIDE SEQUENCE [LARGE SCALE GENOMIC DNA]</scope>
    <source>
        <strain evidence="5">ATCC 51222</strain>
    </source>
</reference>
<dbReference type="InterPro" id="IPR052574">
    <property type="entry name" value="CDIRP"/>
</dbReference>
<dbReference type="AlphaFoldDB" id="A0A1T4JR19"/>
<evidence type="ECO:0000313" key="5">
    <source>
        <dbReference type="Proteomes" id="UP000190657"/>
    </source>
</evidence>
<organism evidence="4 5">
    <name type="scientific">Eubacterium coprostanoligenes</name>
    <dbReference type="NCBI Taxonomy" id="290054"/>
    <lineage>
        <taxon>Bacteria</taxon>
        <taxon>Bacillati</taxon>
        <taxon>Bacillota</taxon>
        <taxon>Clostridia</taxon>
        <taxon>Eubacteriales</taxon>
        <taxon>Eubacteriaceae</taxon>
        <taxon>Eubacterium</taxon>
    </lineage>
</organism>